<dbReference type="STRING" id="981384.GCA_000192475_01744"/>
<gene>
    <name evidence="2" type="ORF">CLV75_1256</name>
</gene>
<dbReference type="InterPro" id="IPR045601">
    <property type="entry name" value="DUF6455"/>
</dbReference>
<dbReference type="Pfam" id="PF20056">
    <property type="entry name" value="DUF6455"/>
    <property type="match status" value="1"/>
</dbReference>
<evidence type="ECO:0000313" key="2">
    <source>
        <dbReference type="EMBL" id="RLK11256.1"/>
    </source>
</evidence>
<dbReference type="AlphaFoldDB" id="A0A498A619"/>
<reference evidence="2 3" key="1">
    <citation type="submission" date="2018-10" db="EMBL/GenBank/DDBJ databases">
        <title>Genomic Encyclopedia of Archaeal and Bacterial Type Strains, Phase II (KMG-II): from individual species to whole genera.</title>
        <authorList>
            <person name="Goeker M."/>
        </authorList>
    </citation>
    <scope>NUCLEOTIDE SEQUENCE [LARGE SCALE GENOMIC DNA]</scope>
    <source>
        <strain evidence="2 3">DSM 29317</strain>
    </source>
</reference>
<dbReference type="Proteomes" id="UP000271700">
    <property type="component" value="Unassembled WGS sequence"/>
</dbReference>
<name>A0A498A619_9RHOB</name>
<keyword evidence="3" id="KW-1185">Reference proteome</keyword>
<dbReference type="OrthoDB" id="7859249at2"/>
<evidence type="ECO:0000313" key="3">
    <source>
        <dbReference type="Proteomes" id="UP000271700"/>
    </source>
</evidence>
<accession>A0A498A619</accession>
<dbReference type="RefSeq" id="WP_010441830.1">
    <property type="nucleotide sequence ID" value="NZ_AEYW01000013.1"/>
</dbReference>
<proteinExistence type="predicted"/>
<organism evidence="2 3">
    <name type="scientific">Ruegeria conchae</name>
    <dbReference type="NCBI Taxonomy" id="981384"/>
    <lineage>
        <taxon>Bacteria</taxon>
        <taxon>Pseudomonadati</taxon>
        <taxon>Pseudomonadota</taxon>
        <taxon>Alphaproteobacteria</taxon>
        <taxon>Rhodobacterales</taxon>
        <taxon>Roseobacteraceae</taxon>
        <taxon>Ruegeria</taxon>
    </lineage>
</organism>
<evidence type="ECO:0000259" key="1">
    <source>
        <dbReference type="Pfam" id="PF20056"/>
    </source>
</evidence>
<protein>
    <recommendedName>
        <fullName evidence="1">DUF6455 domain-containing protein</fullName>
    </recommendedName>
</protein>
<dbReference type="EMBL" id="RCCT01000001">
    <property type="protein sequence ID" value="RLK11256.1"/>
    <property type="molecule type" value="Genomic_DNA"/>
</dbReference>
<feature type="domain" description="DUF6455" evidence="1">
    <location>
        <begin position="9"/>
        <end position="88"/>
    </location>
</feature>
<comment type="caution">
    <text evidence="2">The sequence shown here is derived from an EMBL/GenBank/DDBJ whole genome shotgun (WGS) entry which is preliminary data.</text>
</comment>
<sequence>MVEHDPRTRLGEIEKHFWLTRSVARCMGISLTEGMAEGRITPQEYALMVTRCRSAGCSEQCQFWLADQQEKASAAPQFCANASALNDLA</sequence>